<dbReference type="InterPro" id="IPR001314">
    <property type="entry name" value="Peptidase_S1A"/>
</dbReference>
<evidence type="ECO:0000256" key="1">
    <source>
        <dbReference type="ARBA" id="ARBA00024195"/>
    </source>
</evidence>
<dbReference type="AlphaFoldDB" id="A0A9J6BGP4"/>
<dbReference type="SMART" id="SM00020">
    <property type="entry name" value="Tryp_SPc"/>
    <property type="match status" value="1"/>
</dbReference>
<dbReference type="SUPFAM" id="SSF50494">
    <property type="entry name" value="Trypsin-like serine proteases"/>
    <property type="match status" value="1"/>
</dbReference>
<sequence length="262" mass="28588">MKILIFATLISLTSCWVNLPDEAKTAKSMDEHPTIQKILREKKSRIFYCGGSLIRYNWVLTAAHCVLDPFIKLAVYLGIIDSRYGPAYWGADVTLKSDVKVHSSYNYTNFVNDIAMIYLRTATESIYNAYIGTIPLPKSHVNTNLDGRSSIVSGFGRTSDNSTQSQFLKYVQLYIASNSVCEGIYGTNVVRDTNICVATTTTASTCSGDSGGGLTTVLDGTNYVVGIVSFGAAASCEMGYPAGFTRVTSYLGWIDNQFTSLP</sequence>
<keyword evidence="2" id="KW-0732">Signal</keyword>
<evidence type="ECO:0000256" key="2">
    <source>
        <dbReference type="SAM" id="SignalP"/>
    </source>
</evidence>
<dbReference type="EMBL" id="JADBJN010000004">
    <property type="protein sequence ID" value="KAG5668683.1"/>
    <property type="molecule type" value="Genomic_DNA"/>
</dbReference>
<dbReference type="OrthoDB" id="5565075at2759"/>
<dbReference type="PROSITE" id="PS00134">
    <property type="entry name" value="TRYPSIN_HIS"/>
    <property type="match status" value="1"/>
</dbReference>
<feature type="signal peptide" evidence="2">
    <location>
        <begin position="1"/>
        <end position="15"/>
    </location>
</feature>
<dbReference type="Pfam" id="PF00089">
    <property type="entry name" value="Trypsin"/>
    <property type="match status" value="1"/>
</dbReference>
<dbReference type="InterPro" id="IPR043504">
    <property type="entry name" value="Peptidase_S1_PA_chymotrypsin"/>
</dbReference>
<proteinExistence type="inferred from homology"/>
<dbReference type="PANTHER" id="PTHR24260">
    <property type="match status" value="1"/>
</dbReference>
<dbReference type="Proteomes" id="UP001107558">
    <property type="component" value="Chromosome 4"/>
</dbReference>
<comment type="similarity">
    <text evidence="1">Belongs to the peptidase S1 family. CLIP subfamily.</text>
</comment>
<dbReference type="GO" id="GO:0004252">
    <property type="term" value="F:serine-type endopeptidase activity"/>
    <property type="evidence" value="ECO:0007669"/>
    <property type="project" value="InterPro"/>
</dbReference>
<evidence type="ECO:0000259" key="3">
    <source>
        <dbReference type="PROSITE" id="PS50240"/>
    </source>
</evidence>
<reference evidence="4" key="1">
    <citation type="submission" date="2021-03" db="EMBL/GenBank/DDBJ databases">
        <title>Chromosome level genome of the anhydrobiotic midge Polypedilum vanderplanki.</title>
        <authorList>
            <person name="Yoshida Y."/>
            <person name="Kikawada T."/>
            <person name="Gusev O."/>
        </authorList>
    </citation>
    <scope>NUCLEOTIDE SEQUENCE</scope>
    <source>
        <strain evidence="4">NIAS01</strain>
        <tissue evidence="4">Whole body or cell culture</tissue>
    </source>
</reference>
<feature type="domain" description="Peptidase S1" evidence="3">
    <location>
        <begin position="9"/>
        <end position="259"/>
    </location>
</feature>
<keyword evidence="5" id="KW-1185">Reference proteome</keyword>
<dbReference type="InterPro" id="IPR018114">
    <property type="entry name" value="TRYPSIN_HIS"/>
</dbReference>
<protein>
    <recommendedName>
        <fullName evidence="3">Peptidase S1 domain-containing protein</fullName>
    </recommendedName>
</protein>
<accession>A0A9J6BGP4</accession>
<dbReference type="InterPro" id="IPR009003">
    <property type="entry name" value="Peptidase_S1_PA"/>
</dbReference>
<dbReference type="InterPro" id="IPR001254">
    <property type="entry name" value="Trypsin_dom"/>
</dbReference>
<evidence type="ECO:0000313" key="4">
    <source>
        <dbReference type="EMBL" id="KAG5668683.1"/>
    </source>
</evidence>
<dbReference type="PROSITE" id="PS50240">
    <property type="entry name" value="TRYPSIN_DOM"/>
    <property type="match status" value="1"/>
</dbReference>
<dbReference type="PROSITE" id="PS51257">
    <property type="entry name" value="PROKAR_LIPOPROTEIN"/>
    <property type="match status" value="1"/>
</dbReference>
<dbReference type="PRINTS" id="PR00722">
    <property type="entry name" value="CHYMOTRYPSIN"/>
</dbReference>
<evidence type="ECO:0000313" key="5">
    <source>
        <dbReference type="Proteomes" id="UP001107558"/>
    </source>
</evidence>
<dbReference type="Gene3D" id="2.40.10.10">
    <property type="entry name" value="Trypsin-like serine proteases"/>
    <property type="match status" value="2"/>
</dbReference>
<name>A0A9J6BGP4_POLVA</name>
<comment type="caution">
    <text evidence="4">The sequence shown here is derived from an EMBL/GenBank/DDBJ whole genome shotgun (WGS) entry which is preliminary data.</text>
</comment>
<dbReference type="CDD" id="cd00190">
    <property type="entry name" value="Tryp_SPc"/>
    <property type="match status" value="1"/>
</dbReference>
<dbReference type="GO" id="GO:0006508">
    <property type="term" value="P:proteolysis"/>
    <property type="evidence" value="ECO:0007669"/>
    <property type="project" value="InterPro"/>
</dbReference>
<feature type="chain" id="PRO_5039945714" description="Peptidase S1 domain-containing protein" evidence="2">
    <location>
        <begin position="16"/>
        <end position="262"/>
    </location>
</feature>
<organism evidence="4 5">
    <name type="scientific">Polypedilum vanderplanki</name>
    <name type="common">Sleeping chironomid midge</name>
    <dbReference type="NCBI Taxonomy" id="319348"/>
    <lineage>
        <taxon>Eukaryota</taxon>
        <taxon>Metazoa</taxon>
        <taxon>Ecdysozoa</taxon>
        <taxon>Arthropoda</taxon>
        <taxon>Hexapoda</taxon>
        <taxon>Insecta</taxon>
        <taxon>Pterygota</taxon>
        <taxon>Neoptera</taxon>
        <taxon>Endopterygota</taxon>
        <taxon>Diptera</taxon>
        <taxon>Nematocera</taxon>
        <taxon>Chironomoidea</taxon>
        <taxon>Chironomidae</taxon>
        <taxon>Chironominae</taxon>
        <taxon>Polypedilum</taxon>
        <taxon>Polypedilum</taxon>
    </lineage>
</organism>
<gene>
    <name evidence="4" type="ORF">PVAND_016612</name>
</gene>
<dbReference type="InterPro" id="IPR051333">
    <property type="entry name" value="CLIP_Serine_Protease"/>
</dbReference>
<dbReference type="PANTHER" id="PTHR24260:SF134">
    <property type="entry name" value="AT07769P-RELATED"/>
    <property type="match status" value="1"/>
</dbReference>